<gene>
    <name evidence="3" type="ORF">MYCIT1_LOCUS13621</name>
</gene>
<dbReference type="PANTHER" id="PTHR36183">
    <property type="entry name" value="BETA-GLUCURONIDASE"/>
    <property type="match status" value="1"/>
</dbReference>
<dbReference type="Pfam" id="PF16862">
    <property type="entry name" value="Glyco_hydro_79C"/>
    <property type="match status" value="1"/>
</dbReference>
<feature type="domain" description="Beta-glucuronidase C-terminal" evidence="2">
    <location>
        <begin position="601"/>
        <end position="703"/>
    </location>
</feature>
<accession>A0AAD2H5W5</accession>
<proteinExistence type="predicted"/>
<reference evidence="3" key="1">
    <citation type="submission" date="2023-11" db="EMBL/GenBank/DDBJ databases">
        <authorList>
            <person name="De Vega J J."/>
            <person name="De Vega J J."/>
        </authorList>
    </citation>
    <scope>NUCLEOTIDE SEQUENCE</scope>
</reference>
<dbReference type="Gene3D" id="3.20.20.80">
    <property type="entry name" value="Glycosidases"/>
    <property type="match status" value="1"/>
</dbReference>
<dbReference type="InterPro" id="IPR031728">
    <property type="entry name" value="GlcAase_C"/>
</dbReference>
<sequence>MHDKDDKADQTGPDSAVAPALKSAGCSCCLDITPDQATAQSHRKSMNAGRKQRTALLWSFCAPRFSPSSGPSSMHLGRCALAALAVSLVQARVTVYSQRPWQGTKIGTANVVAYTGAAAYDKATLVPPPVPSPPIPTQFVQPLNVQPPLGASIRQSGSFYGFSIEFSVIDQICEWAAVASRAGGTDLETDQVGLNSYVHAHGHRLHSLTTTLHRSSFIQVPFLNLMSHIQTHGGSVRVRIGGNTQDTAAMVPALPSGRMLMKDKHSNSSTPPLLYTPEVIYLLANISSLVNVGWYLGIPLNDTQHPQLEIAEVAERILGDRLLGLQVGNEPDLYPAHNRRPPTYGPVDYVRDFGLIDAALRVDPAVPHVNKKLVGPSISGTWKLEDVFNASFLTDYAPSLAALSVESYPDNNCAKVLKTGGPVVDPQTVFSNYLNHTSSQEIMRKYLNSTLLAQSLNLPFHMLETNTASCGGFPGVSDSFGSALWALDYGLQMAHSNFSGALLHLGGLSDSYNVSAGRTLEEPDLNVVFHSHSHVRRGLPNSRTISLLICSAPPTNQSTFRGWTVGPVYYSALVAAEVFGKSNQSQIIDLQMNNQNIFTPGYAIYENGTLARVALFNFITDPSGASDYSVALQAVTLPKEVKVKYLLAPSVSTKENITWAGQTFGANLASDGRLSGQLSVARAPCDANTSSCTVHVPAPGFALVSFLNPAANETPAPTPGAWPTTAHTKTMNTLTVDPSVLATSNGHWDDDTKLGSTSPERIVPGPRGGRPAKNVRSGALEGRSMKLWVAWSGTLRQLFTFLSMLFCVRRVLTPDAFIQANYQLR</sequence>
<dbReference type="InterPro" id="IPR052974">
    <property type="entry name" value="GH79_Enzymes"/>
</dbReference>
<organism evidence="3 4">
    <name type="scientific">Mycena citricolor</name>
    <dbReference type="NCBI Taxonomy" id="2018698"/>
    <lineage>
        <taxon>Eukaryota</taxon>
        <taxon>Fungi</taxon>
        <taxon>Dikarya</taxon>
        <taxon>Basidiomycota</taxon>
        <taxon>Agaricomycotina</taxon>
        <taxon>Agaricomycetes</taxon>
        <taxon>Agaricomycetidae</taxon>
        <taxon>Agaricales</taxon>
        <taxon>Marasmiineae</taxon>
        <taxon>Mycenaceae</taxon>
        <taxon>Mycena</taxon>
    </lineage>
</organism>
<evidence type="ECO:0000313" key="3">
    <source>
        <dbReference type="EMBL" id="CAK5269701.1"/>
    </source>
</evidence>
<evidence type="ECO:0000256" key="1">
    <source>
        <dbReference type="SAM" id="MobiDB-lite"/>
    </source>
</evidence>
<dbReference type="SUPFAM" id="SSF51445">
    <property type="entry name" value="(Trans)glycosidases"/>
    <property type="match status" value="1"/>
</dbReference>
<comment type="caution">
    <text evidence="3">The sequence shown here is derived from an EMBL/GenBank/DDBJ whole genome shotgun (WGS) entry which is preliminary data.</text>
</comment>
<dbReference type="EMBL" id="CAVNYO010000151">
    <property type="protein sequence ID" value="CAK5269701.1"/>
    <property type="molecule type" value="Genomic_DNA"/>
</dbReference>
<dbReference type="Proteomes" id="UP001295794">
    <property type="component" value="Unassembled WGS sequence"/>
</dbReference>
<name>A0AAD2H5W5_9AGAR</name>
<protein>
    <recommendedName>
        <fullName evidence="2">Beta-glucuronidase C-terminal domain-containing protein</fullName>
    </recommendedName>
</protein>
<evidence type="ECO:0000259" key="2">
    <source>
        <dbReference type="Pfam" id="PF16862"/>
    </source>
</evidence>
<dbReference type="PANTHER" id="PTHR36183:SF2">
    <property type="entry name" value="BETA-GLUCURONIDASE C-TERMINAL DOMAIN-CONTAINING PROTEIN"/>
    <property type="match status" value="1"/>
</dbReference>
<evidence type="ECO:0000313" key="4">
    <source>
        <dbReference type="Proteomes" id="UP001295794"/>
    </source>
</evidence>
<feature type="region of interest" description="Disordered" evidence="1">
    <location>
        <begin position="746"/>
        <end position="777"/>
    </location>
</feature>
<dbReference type="AlphaFoldDB" id="A0AAD2H5W5"/>
<keyword evidence="4" id="KW-1185">Reference proteome</keyword>
<dbReference type="InterPro" id="IPR017853">
    <property type="entry name" value="GH"/>
</dbReference>